<gene>
    <name evidence="1" type="ORF">PROQFM164_S04g000658</name>
</gene>
<name>W6R1U2_PENRF</name>
<evidence type="ECO:0000313" key="2">
    <source>
        <dbReference type="Proteomes" id="UP000030686"/>
    </source>
</evidence>
<proteinExistence type="predicted"/>
<reference evidence="1" key="1">
    <citation type="journal article" date="2014" name="Nat. Commun.">
        <title>Multiple recent horizontal transfers of a large genomic region in cheese making fungi.</title>
        <authorList>
            <person name="Cheeseman K."/>
            <person name="Ropars J."/>
            <person name="Renault P."/>
            <person name="Dupont J."/>
            <person name="Gouzy J."/>
            <person name="Branca A."/>
            <person name="Abraham A.L."/>
            <person name="Ceppi M."/>
            <person name="Conseiller E."/>
            <person name="Debuchy R."/>
            <person name="Malagnac F."/>
            <person name="Goarin A."/>
            <person name="Silar P."/>
            <person name="Lacoste S."/>
            <person name="Sallet E."/>
            <person name="Bensimon A."/>
            <person name="Giraud T."/>
            <person name="Brygoo Y."/>
        </authorList>
    </citation>
    <scope>NUCLEOTIDE SEQUENCE [LARGE SCALE GENOMIC DNA]</scope>
    <source>
        <strain evidence="1">FM164</strain>
    </source>
</reference>
<dbReference type="Proteomes" id="UP000030686">
    <property type="component" value="Unassembled WGS sequence"/>
</dbReference>
<dbReference type="AlphaFoldDB" id="W6R1U2"/>
<organism evidence="1 2">
    <name type="scientific">Penicillium roqueforti (strain FM164)</name>
    <dbReference type="NCBI Taxonomy" id="1365484"/>
    <lineage>
        <taxon>Eukaryota</taxon>
        <taxon>Fungi</taxon>
        <taxon>Dikarya</taxon>
        <taxon>Ascomycota</taxon>
        <taxon>Pezizomycotina</taxon>
        <taxon>Eurotiomycetes</taxon>
        <taxon>Eurotiomycetidae</taxon>
        <taxon>Eurotiales</taxon>
        <taxon>Aspergillaceae</taxon>
        <taxon>Penicillium</taxon>
    </lineage>
</organism>
<evidence type="ECO:0000313" key="1">
    <source>
        <dbReference type="EMBL" id="CDM35777.1"/>
    </source>
</evidence>
<protein>
    <submittedName>
        <fullName evidence="1">Genomic scaffold, ProqFM164S04</fullName>
    </submittedName>
</protein>
<dbReference type="EMBL" id="HG792018">
    <property type="protein sequence ID" value="CDM35777.1"/>
    <property type="molecule type" value="Genomic_DNA"/>
</dbReference>
<sequence length="140" mass="15533">MLYSSTVPVNGGVTAPLRFAEVLRKCLIELIVHLLGDEVLICLHRPNPREGVVHGVLGVESTIGDFEGGVGVGCEELDEGTIGIPRPEIHRVDVNVGNLIWDIIRLHVEELFVELPKALLLLFEEPNPEWNTTHRETTWG</sequence>
<accession>W6R1U2</accession>
<keyword evidence="2" id="KW-1185">Reference proteome</keyword>